<feature type="transmembrane region" description="Helical" evidence="1">
    <location>
        <begin position="60"/>
        <end position="78"/>
    </location>
</feature>
<dbReference type="EMBL" id="GBXM01075937">
    <property type="protein sequence ID" value="JAH32640.1"/>
    <property type="molecule type" value="Transcribed_RNA"/>
</dbReference>
<reference evidence="2" key="2">
    <citation type="journal article" date="2015" name="Fish Shellfish Immunol.">
        <title>Early steps in the European eel (Anguilla anguilla)-Vibrio vulnificus interaction in the gills: Role of the RtxA13 toxin.</title>
        <authorList>
            <person name="Callol A."/>
            <person name="Pajuelo D."/>
            <person name="Ebbesson L."/>
            <person name="Teles M."/>
            <person name="MacKenzie S."/>
            <person name="Amaro C."/>
        </authorList>
    </citation>
    <scope>NUCLEOTIDE SEQUENCE</scope>
</reference>
<dbReference type="EMBL" id="GBXM01106147">
    <property type="protein sequence ID" value="JAH02430.1"/>
    <property type="molecule type" value="Transcribed_RNA"/>
</dbReference>
<proteinExistence type="predicted"/>
<reference evidence="2" key="1">
    <citation type="submission" date="2014-11" db="EMBL/GenBank/DDBJ databases">
        <authorList>
            <person name="Amaro Gonzalez C."/>
        </authorList>
    </citation>
    <scope>NUCLEOTIDE SEQUENCE</scope>
</reference>
<sequence>MACVQPGTRRGMFLQMIGSRKTVPPRMFLMVPLGLFHIFFSLNSSTLASSGVMVAHLTATLYFLVAMAESMVTWSSVWSRYGRPRS</sequence>
<evidence type="ECO:0000313" key="2">
    <source>
        <dbReference type="EMBL" id="JAH02430.1"/>
    </source>
</evidence>
<keyword evidence="1" id="KW-0812">Transmembrane</keyword>
<organism evidence="2">
    <name type="scientific">Anguilla anguilla</name>
    <name type="common">European freshwater eel</name>
    <name type="synonym">Muraena anguilla</name>
    <dbReference type="NCBI Taxonomy" id="7936"/>
    <lineage>
        <taxon>Eukaryota</taxon>
        <taxon>Metazoa</taxon>
        <taxon>Chordata</taxon>
        <taxon>Craniata</taxon>
        <taxon>Vertebrata</taxon>
        <taxon>Euteleostomi</taxon>
        <taxon>Actinopterygii</taxon>
        <taxon>Neopterygii</taxon>
        <taxon>Teleostei</taxon>
        <taxon>Anguilliformes</taxon>
        <taxon>Anguillidae</taxon>
        <taxon>Anguilla</taxon>
    </lineage>
</organism>
<accession>A0A0E9PED5</accession>
<protein>
    <submittedName>
        <fullName evidence="2">Uncharacterized protein</fullName>
    </submittedName>
</protein>
<keyword evidence="1" id="KW-1133">Transmembrane helix</keyword>
<evidence type="ECO:0000256" key="1">
    <source>
        <dbReference type="SAM" id="Phobius"/>
    </source>
</evidence>
<name>A0A0E9PED5_ANGAN</name>
<keyword evidence="1" id="KW-0472">Membrane</keyword>
<dbReference type="AlphaFoldDB" id="A0A0E9PED5"/>